<dbReference type="PANTHER" id="PTHR22902:SF9">
    <property type="entry name" value="PLECKSTRIN HOMOLOGY DOMAIN-CONTAINING FAMILY J MEMBER 1"/>
    <property type="match status" value="1"/>
</dbReference>
<evidence type="ECO:0000313" key="6">
    <source>
        <dbReference type="RefSeq" id="XP_013393791.1"/>
    </source>
</evidence>
<dbReference type="PANTHER" id="PTHR22902">
    <property type="entry name" value="SESQUIPEDALIAN"/>
    <property type="match status" value="1"/>
</dbReference>
<dbReference type="InterPro" id="IPR011993">
    <property type="entry name" value="PH-like_dom_sf"/>
</dbReference>
<dbReference type="GO" id="GO:0005829">
    <property type="term" value="C:cytosol"/>
    <property type="evidence" value="ECO:0007669"/>
    <property type="project" value="GOC"/>
</dbReference>
<dbReference type="GO" id="GO:0005769">
    <property type="term" value="C:early endosome"/>
    <property type="evidence" value="ECO:0007669"/>
    <property type="project" value="TreeGrafter"/>
</dbReference>
<dbReference type="InterPro" id="IPR045188">
    <property type="entry name" value="Boi1/Boi2-like"/>
</dbReference>
<dbReference type="AlphaFoldDB" id="A0A1S3I7G2"/>
<evidence type="ECO:0000256" key="2">
    <source>
        <dbReference type="SAM" id="MobiDB-lite"/>
    </source>
</evidence>
<gene>
    <name evidence="5 6" type="primary">LOC106161392</name>
</gene>
<feature type="domain" description="PH" evidence="3">
    <location>
        <begin position="18"/>
        <end position="121"/>
    </location>
</feature>
<sequence>MRFNAKEMAALAKEPKDKFDQEGVLWVKEKQEGLFRKGEVYVQRWCRLRGNVLFYFKSKEPTSEPYGAIILERCTVELDLKEEMQFSFQIVFEGDDRVQFFAARTEEERDAWIEVLHIASYECLKMQLESLREQIRNKTGKDPIDDPDPTVLEDNTETGRTNQYSSFGFKFFS</sequence>
<dbReference type="SMART" id="SM00233">
    <property type="entry name" value="PH"/>
    <property type="match status" value="1"/>
</dbReference>
<dbReference type="InterPro" id="IPR001849">
    <property type="entry name" value="PH_domain"/>
</dbReference>
<dbReference type="SUPFAM" id="SSF50729">
    <property type="entry name" value="PH domain-like"/>
    <property type="match status" value="1"/>
</dbReference>
<dbReference type="RefSeq" id="XP_013393790.1">
    <property type="nucleotide sequence ID" value="XM_013538336.1"/>
</dbReference>
<dbReference type="Gene3D" id="2.30.29.30">
    <property type="entry name" value="Pleckstrin-homology domain (PH domain)/Phosphotyrosine-binding domain (PTB)"/>
    <property type="match status" value="1"/>
</dbReference>
<dbReference type="STRING" id="7574.A0A1S3I7G2"/>
<dbReference type="GeneID" id="106161392"/>
<dbReference type="GO" id="GO:0042147">
    <property type="term" value="P:retrograde transport, endosome to Golgi"/>
    <property type="evidence" value="ECO:0007669"/>
    <property type="project" value="TreeGrafter"/>
</dbReference>
<dbReference type="GO" id="GO:0007032">
    <property type="term" value="P:endosome organization"/>
    <property type="evidence" value="ECO:0007669"/>
    <property type="project" value="TreeGrafter"/>
</dbReference>
<dbReference type="OrthoDB" id="159395at2759"/>
<evidence type="ECO:0000259" key="3">
    <source>
        <dbReference type="PROSITE" id="PS50003"/>
    </source>
</evidence>
<proteinExistence type="predicted"/>
<dbReference type="Proteomes" id="UP000085678">
    <property type="component" value="Unplaced"/>
</dbReference>
<organism evidence="4 6">
    <name type="scientific">Lingula anatina</name>
    <name type="common">Brachiopod</name>
    <name type="synonym">Lingula unguis</name>
    <dbReference type="NCBI Taxonomy" id="7574"/>
    <lineage>
        <taxon>Eukaryota</taxon>
        <taxon>Metazoa</taxon>
        <taxon>Spiralia</taxon>
        <taxon>Lophotrochozoa</taxon>
        <taxon>Brachiopoda</taxon>
        <taxon>Linguliformea</taxon>
        <taxon>Lingulata</taxon>
        <taxon>Lingulida</taxon>
        <taxon>Linguloidea</taxon>
        <taxon>Lingulidae</taxon>
        <taxon>Lingula</taxon>
    </lineage>
</organism>
<evidence type="ECO:0000256" key="1">
    <source>
        <dbReference type="ARBA" id="ARBA00041004"/>
    </source>
</evidence>
<protein>
    <recommendedName>
        <fullName evidence="1">Pleckstrin homology domain-containing family J member 1</fullName>
    </recommendedName>
</protein>
<dbReference type="KEGG" id="lak:106161392"/>
<dbReference type="GO" id="GO:0005802">
    <property type="term" value="C:trans-Golgi network"/>
    <property type="evidence" value="ECO:0007669"/>
    <property type="project" value="TreeGrafter"/>
</dbReference>
<dbReference type="PROSITE" id="PS50003">
    <property type="entry name" value="PH_DOMAIN"/>
    <property type="match status" value="1"/>
</dbReference>
<dbReference type="RefSeq" id="XP_013393791.1">
    <property type="nucleotide sequence ID" value="XM_013538337.2"/>
</dbReference>
<name>A0A1S3I7G2_LINAN</name>
<accession>A0A1S3I7G2</accession>
<evidence type="ECO:0000313" key="4">
    <source>
        <dbReference type="Proteomes" id="UP000085678"/>
    </source>
</evidence>
<dbReference type="Pfam" id="PF00169">
    <property type="entry name" value="PH"/>
    <property type="match status" value="1"/>
</dbReference>
<evidence type="ECO:0000313" key="5">
    <source>
        <dbReference type="RefSeq" id="XP_013393790.1"/>
    </source>
</evidence>
<dbReference type="GO" id="GO:0055037">
    <property type="term" value="C:recycling endosome"/>
    <property type="evidence" value="ECO:0007669"/>
    <property type="project" value="TreeGrafter"/>
</dbReference>
<reference evidence="5 6" key="1">
    <citation type="submission" date="2025-04" db="UniProtKB">
        <authorList>
            <consortium name="RefSeq"/>
        </authorList>
    </citation>
    <scope>IDENTIFICATION</scope>
    <source>
        <tissue evidence="5 6">Gonads</tissue>
    </source>
</reference>
<keyword evidence="4" id="KW-1185">Reference proteome</keyword>
<dbReference type="GO" id="GO:0001881">
    <property type="term" value="P:receptor recycling"/>
    <property type="evidence" value="ECO:0007669"/>
    <property type="project" value="TreeGrafter"/>
</dbReference>
<feature type="region of interest" description="Disordered" evidence="2">
    <location>
        <begin position="138"/>
        <end position="159"/>
    </location>
</feature>